<dbReference type="SUPFAM" id="SSF53335">
    <property type="entry name" value="S-adenosyl-L-methionine-dependent methyltransferases"/>
    <property type="match status" value="1"/>
</dbReference>
<reference evidence="6" key="1">
    <citation type="submission" date="2017-11" db="EMBL/GenBank/DDBJ databases">
        <title>Complete Genome Sequence of Kyrpidia sp. Strain EA-1, a thermophilic, hydrogen-oxidizing Bacterium, isolated from the Azores.</title>
        <authorList>
            <person name="Reiner J.E."/>
            <person name="Lapp C.J."/>
            <person name="Bunk B."/>
            <person name="Gescher J."/>
        </authorList>
    </citation>
    <scope>NUCLEOTIDE SEQUENCE [LARGE SCALE GENOMIC DNA]</scope>
    <source>
        <strain evidence="6">EA-1</strain>
    </source>
</reference>
<protein>
    <submittedName>
        <fullName evidence="5">TlyA family rRNA (Cytidine-2'-O)-methyltransferase</fullName>
    </submittedName>
</protein>
<dbReference type="PIRSF" id="PIRSF005578">
    <property type="entry name" value="TlyA"/>
    <property type="match status" value="1"/>
</dbReference>
<evidence type="ECO:0000256" key="1">
    <source>
        <dbReference type="ARBA" id="ARBA00022884"/>
    </source>
</evidence>
<dbReference type="InterPro" id="IPR036986">
    <property type="entry name" value="S4_RNA-bd_sf"/>
</dbReference>
<dbReference type="Pfam" id="PF01728">
    <property type="entry name" value="FtsJ"/>
    <property type="match status" value="1"/>
</dbReference>
<evidence type="ECO:0000256" key="2">
    <source>
        <dbReference type="ARBA" id="ARBA00029460"/>
    </source>
</evidence>
<evidence type="ECO:0000256" key="3">
    <source>
        <dbReference type="PROSITE-ProRule" id="PRU00182"/>
    </source>
</evidence>
<keyword evidence="5" id="KW-0808">Transferase</keyword>
<feature type="domain" description="RNA-binding S4" evidence="4">
    <location>
        <begin position="5"/>
        <end position="67"/>
    </location>
</feature>
<evidence type="ECO:0000313" key="6">
    <source>
        <dbReference type="Proteomes" id="UP000231932"/>
    </source>
</evidence>
<dbReference type="InterPro" id="IPR002942">
    <property type="entry name" value="S4_RNA-bd"/>
</dbReference>
<gene>
    <name evidence="5" type="ORF">CVV65_05145</name>
</gene>
<dbReference type="OrthoDB" id="9784736at2"/>
<dbReference type="InterPro" id="IPR004538">
    <property type="entry name" value="Hemolysin_A/TlyA"/>
</dbReference>
<dbReference type="AlphaFoldDB" id="A0A2K8N4Z3"/>
<dbReference type="SMART" id="SM00363">
    <property type="entry name" value="S4"/>
    <property type="match status" value="1"/>
</dbReference>
<dbReference type="GO" id="GO:0003723">
    <property type="term" value="F:RNA binding"/>
    <property type="evidence" value="ECO:0007669"/>
    <property type="project" value="UniProtKB-KW"/>
</dbReference>
<dbReference type="CDD" id="cd02440">
    <property type="entry name" value="AdoMet_MTases"/>
    <property type="match status" value="1"/>
</dbReference>
<dbReference type="SUPFAM" id="SSF55174">
    <property type="entry name" value="Alpha-L RNA-binding motif"/>
    <property type="match status" value="1"/>
</dbReference>
<dbReference type="NCBIfam" id="TIGR00478">
    <property type="entry name" value="tly"/>
    <property type="match status" value="1"/>
</dbReference>
<evidence type="ECO:0000259" key="4">
    <source>
        <dbReference type="SMART" id="SM00363"/>
    </source>
</evidence>
<dbReference type="PANTHER" id="PTHR32319:SF0">
    <property type="entry name" value="BACTERIAL HEMOLYSIN-LIKE PROTEIN"/>
    <property type="match status" value="1"/>
</dbReference>
<accession>A0A2K8N4Z3</accession>
<dbReference type="Proteomes" id="UP000231932">
    <property type="component" value="Chromosome"/>
</dbReference>
<dbReference type="Gene3D" id="3.40.50.150">
    <property type="entry name" value="Vaccinia Virus protein VP39"/>
    <property type="match status" value="1"/>
</dbReference>
<dbReference type="Gene3D" id="3.10.290.10">
    <property type="entry name" value="RNA-binding S4 domain"/>
    <property type="match status" value="1"/>
</dbReference>
<sequence>MSDRERADVLLVQRGLFPSREKARAAIMAGRVFSRGRRIDKAGTPVGRDEPLEVRGEDHPFVSRGGLKLEKAFQEFPVSVEGRVVLDIGASTGGFTDCLLRHGARMVYAVDVGYGQLDWRLRNDDRVIPVERTNARYLKRADLPGPDPDQAVMDVSFISVRLVFPVLWRLLPDGADVITLVKPQFEAGRELVGRGGIVRDPAVHRRVLREVMEAAGNDGFEVKGLTFSPITGGDGNMEFLLYLRRKAEDGLPDGRWQEEISVVVEEAHRVLGQIRRKEGDRR</sequence>
<dbReference type="Pfam" id="PF01479">
    <property type="entry name" value="S4"/>
    <property type="match status" value="1"/>
</dbReference>
<dbReference type="GO" id="GO:0032259">
    <property type="term" value="P:methylation"/>
    <property type="evidence" value="ECO:0007669"/>
    <property type="project" value="UniProtKB-KW"/>
</dbReference>
<dbReference type="EMBL" id="CP024955">
    <property type="protein sequence ID" value="ATY84414.1"/>
    <property type="molecule type" value="Genomic_DNA"/>
</dbReference>
<dbReference type="RefSeq" id="WP_100667235.1">
    <property type="nucleotide sequence ID" value="NZ_CP024955.1"/>
</dbReference>
<keyword evidence="5" id="KW-0489">Methyltransferase</keyword>
<dbReference type="PROSITE" id="PS50889">
    <property type="entry name" value="S4"/>
    <property type="match status" value="1"/>
</dbReference>
<dbReference type="CDD" id="cd00165">
    <property type="entry name" value="S4"/>
    <property type="match status" value="1"/>
</dbReference>
<keyword evidence="1 3" id="KW-0694">RNA-binding</keyword>
<dbReference type="InterPro" id="IPR029063">
    <property type="entry name" value="SAM-dependent_MTases_sf"/>
</dbReference>
<dbReference type="InterPro" id="IPR002877">
    <property type="entry name" value="RNA_MeTrfase_FtsJ_dom"/>
</dbReference>
<dbReference type="PANTHER" id="PTHR32319">
    <property type="entry name" value="BACTERIAL HEMOLYSIN-LIKE PROTEIN"/>
    <property type="match status" value="1"/>
</dbReference>
<proteinExistence type="inferred from homology"/>
<dbReference type="KEGG" id="kyr:CVV65_05145"/>
<name>A0A2K8N4Z3_9BACL</name>
<dbReference type="GO" id="GO:0008168">
    <property type="term" value="F:methyltransferase activity"/>
    <property type="evidence" value="ECO:0007669"/>
    <property type="project" value="UniProtKB-KW"/>
</dbReference>
<organism evidence="5 6">
    <name type="scientific">Kyrpidia spormannii</name>
    <dbReference type="NCBI Taxonomy" id="2055160"/>
    <lineage>
        <taxon>Bacteria</taxon>
        <taxon>Bacillati</taxon>
        <taxon>Bacillota</taxon>
        <taxon>Bacilli</taxon>
        <taxon>Bacillales</taxon>
        <taxon>Alicyclobacillaceae</taxon>
        <taxon>Kyrpidia</taxon>
    </lineage>
</organism>
<dbReference type="InterPro" id="IPR047048">
    <property type="entry name" value="TlyA"/>
</dbReference>
<comment type="similarity">
    <text evidence="2">Belongs to the TlyA family.</text>
</comment>
<keyword evidence="6" id="KW-1185">Reference proteome</keyword>
<evidence type="ECO:0000313" key="5">
    <source>
        <dbReference type="EMBL" id="ATY84414.1"/>
    </source>
</evidence>